<evidence type="ECO:0000313" key="12">
    <source>
        <dbReference type="Ensembl" id="ENSSRHP00000006577.1"/>
    </source>
</evidence>
<dbReference type="Gene3D" id="3.90.260.10">
    <property type="entry name" value="Transglutaminase-like"/>
    <property type="match status" value="1"/>
</dbReference>
<keyword evidence="4" id="KW-0227">DNA damage</keyword>
<proteinExistence type="inferred from homology"/>
<keyword evidence="7" id="KW-0539">Nucleus</keyword>
<reference evidence="12" key="1">
    <citation type="submission" date="2025-08" db="UniProtKB">
        <authorList>
            <consortium name="Ensembl"/>
        </authorList>
    </citation>
    <scope>IDENTIFICATION</scope>
</reference>
<keyword evidence="5" id="KW-0238">DNA-binding</keyword>
<keyword evidence="13" id="KW-1185">Reference proteome</keyword>
<evidence type="ECO:0000256" key="6">
    <source>
        <dbReference type="ARBA" id="ARBA00023204"/>
    </source>
</evidence>
<keyword evidence="3" id="KW-0597">Phosphoprotein</keyword>
<dbReference type="FunFam" id="2.20.20.110:FF:000001">
    <property type="entry name" value="DNA repair protein complementing XP-C cells"/>
    <property type="match status" value="1"/>
</dbReference>
<dbReference type="InterPro" id="IPR018325">
    <property type="entry name" value="Rad4/PNGase_transGLS-fold"/>
</dbReference>
<dbReference type="Gene3D" id="3.30.70.2460">
    <property type="entry name" value="Rad4, beta-hairpin domain BHD3"/>
    <property type="match status" value="1"/>
</dbReference>
<sequence>MSEPLGPVDSTELAVVSKPVEIEIETPDMVRKRQRKEKRKAEFETYLRRMMKRFNKELLVDTHKVHLLCLLAGGLFRSRLCCEPDLLAVALSILPAHFTTVATKRINSGFLEGLLKWYNKTTPTKSSPEKDQSEKPSPEPKISPGTKRPSSAHNAAVKEQRGGKRKKKKAEGGEKEAAGGQKPKNSSRRSVASKVSYKEVSSEEEEEQSEEEFQPTNEDDSEDSDGAMKVCRKSKVKGKGQASRRSSEKQVKKQRRKRKEGKGADEWLEVYLECTGKWVCVDVDQGVGQPQLCSNQATQPITYVVAVDDEGYLKDLSSRYDPTWLTSSRRRRVDSEWWEETMELYKSPDTERGQKEDQEMQAKLLDKPLPTSISEYKNHPLYALKRHLLKYEAIYPSTAAVLGYCRGEPVYSRDCVHTLHSRDTWLKEARTVRLGEEPYKMVLGFSNRSRKARMISEQKDVKDLPLFGVWQTEEYQPPIAVDGKVPRNEFGNVYMFKSCMLPVGCVHLHLPNLHRVARKLNIDCAVAVTGFDYHCGFAHAVNDGYIVCEEHQEILKAAWENEQDIQQKKEQEKREKRVVANWTLLVKGLLIKERLKRRYGQQGLASGAGLKQEKEGGAEGLSSDEEEEGGAQTAPPSLTSSWPQNRQEEKIIRRVTKQEKRGEEKNLFPFEKV</sequence>
<organism evidence="12 13">
    <name type="scientific">Sinocyclocheilus rhinocerous</name>
    <dbReference type="NCBI Taxonomy" id="307959"/>
    <lineage>
        <taxon>Eukaryota</taxon>
        <taxon>Metazoa</taxon>
        <taxon>Chordata</taxon>
        <taxon>Craniata</taxon>
        <taxon>Vertebrata</taxon>
        <taxon>Euteleostomi</taxon>
        <taxon>Actinopterygii</taxon>
        <taxon>Neopterygii</taxon>
        <taxon>Teleostei</taxon>
        <taxon>Ostariophysi</taxon>
        <taxon>Cypriniformes</taxon>
        <taxon>Cyprinidae</taxon>
        <taxon>Cyprininae</taxon>
        <taxon>Sinocyclocheilus</taxon>
    </lineage>
</organism>
<feature type="compositionally biased region" description="Acidic residues" evidence="8">
    <location>
        <begin position="202"/>
        <end position="225"/>
    </location>
</feature>
<dbReference type="CDD" id="cd21393">
    <property type="entry name" value="sm_acid_XPC-like"/>
    <property type="match status" value="1"/>
</dbReference>
<dbReference type="Gene3D" id="2.20.20.110">
    <property type="entry name" value="Rad4, beta-hairpin domain BHD1"/>
    <property type="match status" value="1"/>
</dbReference>
<dbReference type="SMART" id="SM01031">
    <property type="entry name" value="BHD_2"/>
    <property type="match status" value="1"/>
</dbReference>
<dbReference type="InterPro" id="IPR042488">
    <property type="entry name" value="Rad4_BHD3_sf"/>
</dbReference>
<dbReference type="FunFam" id="3.30.70.2460:FF:000001">
    <property type="entry name" value="DNA repair protein Rad4 family"/>
    <property type="match status" value="1"/>
</dbReference>
<dbReference type="GO" id="GO:0005737">
    <property type="term" value="C:cytoplasm"/>
    <property type="evidence" value="ECO:0007669"/>
    <property type="project" value="TreeGrafter"/>
</dbReference>
<dbReference type="InterPro" id="IPR018327">
    <property type="entry name" value="BHD_2"/>
</dbReference>
<evidence type="ECO:0000313" key="13">
    <source>
        <dbReference type="Proteomes" id="UP000472270"/>
    </source>
</evidence>
<reference evidence="12" key="2">
    <citation type="submission" date="2025-09" db="UniProtKB">
        <authorList>
            <consortium name="Ensembl"/>
        </authorList>
    </citation>
    <scope>IDENTIFICATION</scope>
</reference>
<evidence type="ECO:0000256" key="2">
    <source>
        <dbReference type="ARBA" id="ARBA00009525"/>
    </source>
</evidence>
<dbReference type="SMART" id="SM01030">
    <property type="entry name" value="BHD_1"/>
    <property type="match status" value="1"/>
</dbReference>
<keyword evidence="6" id="KW-0234">DNA repair</keyword>
<evidence type="ECO:0008006" key="14">
    <source>
        <dbReference type="Google" id="ProtNLM"/>
    </source>
</evidence>
<dbReference type="InterPro" id="IPR004583">
    <property type="entry name" value="DNA_repair_Rad4"/>
</dbReference>
<evidence type="ECO:0000256" key="1">
    <source>
        <dbReference type="ARBA" id="ARBA00004123"/>
    </source>
</evidence>
<feature type="domain" description="Rad4 beta-hairpin" evidence="10">
    <location>
        <begin position="419"/>
        <end position="478"/>
    </location>
</feature>
<dbReference type="GO" id="GO:0003697">
    <property type="term" value="F:single-stranded DNA binding"/>
    <property type="evidence" value="ECO:0007669"/>
    <property type="project" value="TreeGrafter"/>
</dbReference>
<dbReference type="PANTHER" id="PTHR12135:SF0">
    <property type="entry name" value="DNA REPAIR PROTEIN COMPLEMENTING XP-C CELLS"/>
    <property type="match status" value="1"/>
</dbReference>
<dbReference type="InterPro" id="IPR036985">
    <property type="entry name" value="Transglutaminase-like_sf"/>
</dbReference>
<comment type="similarity">
    <text evidence="2">Belongs to the XPC family.</text>
</comment>
<evidence type="ECO:0000256" key="3">
    <source>
        <dbReference type="ARBA" id="ARBA00022553"/>
    </source>
</evidence>
<dbReference type="Pfam" id="PF10404">
    <property type="entry name" value="BHD_2"/>
    <property type="match status" value="1"/>
</dbReference>
<dbReference type="SUPFAM" id="SSF54001">
    <property type="entry name" value="Cysteine proteinases"/>
    <property type="match status" value="1"/>
</dbReference>
<dbReference type="InterPro" id="IPR018328">
    <property type="entry name" value="Rad4_beta-hairpin_dom3"/>
</dbReference>
<feature type="domain" description="Rad4 beta-hairpin" evidence="9">
    <location>
        <begin position="365"/>
        <end position="417"/>
    </location>
</feature>
<dbReference type="GO" id="GO:0071942">
    <property type="term" value="C:XPC complex"/>
    <property type="evidence" value="ECO:0007669"/>
    <property type="project" value="TreeGrafter"/>
</dbReference>
<dbReference type="Pfam" id="PF03835">
    <property type="entry name" value="Rad4"/>
    <property type="match status" value="1"/>
</dbReference>
<feature type="compositionally biased region" description="Basic and acidic residues" evidence="8">
    <location>
        <begin position="127"/>
        <end position="138"/>
    </location>
</feature>
<protein>
    <recommendedName>
        <fullName evidence="14">Xeroderma pigmentosum, complementation group C</fullName>
    </recommendedName>
</protein>
<feature type="region of interest" description="Disordered" evidence="8">
    <location>
        <begin position="606"/>
        <end position="650"/>
    </location>
</feature>
<dbReference type="PANTHER" id="PTHR12135">
    <property type="entry name" value="DNA REPAIR PROTEIN XP-C / RAD4"/>
    <property type="match status" value="1"/>
</dbReference>
<dbReference type="GO" id="GO:0006298">
    <property type="term" value="P:mismatch repair"/>
    <property type="evidence" value="ECO:0007669"/>
    <property type="project" value="TreeGrafter"/>
</dbReference>
<evidence type="ECO:0000256" key="4">
    <source>
        <dbReference type="ARBA" id="ARBA00022763"/>
    </source>
</evidence>
<evidence type="ECO:0000256" key="5">
    <source>
        <dbReference type="ARBA" id="ARBA00023125"/>
    </source>
</evidence>
<feature type="compositionally biased region" description="Polar residues" evidence="8">
    <location>
        <begin position="634"/>
        <end position="645"/>
    </location>
</feature>
<name>A0A673G414_9TELE</name>
<dbReference type="Proteomes" id="UP000472270">
    <property type="component" value="Unassembled WGS sequence"/>
</dbReference>
<dbReference type="Ensembl" id="ENSSRHT00000006803.1">
    <property type="protein sequence ID" value="ENSSRHP00000006577.1"/>
    <property type="gene ID" value="ENSSRHG00000003843.1"/>
</dbReference>
<evidence type="ECO:0000259" key="11">
    <source>
        <dbReference type="SMART" id="SM01032"/>
    </source>
</evidence>
<dbReference type="Pfam" id="PF10403">
    <property type="entry name" value="BHD_1"/>
    <property type="match status" value="1"/>
</dbReference>
<dbReference type="GO" id="GO:0006289">
    <property type="term" value="P:nucleotide-excision repair"/>
    <property type="evidence" value="ECO:0007669"/>
    <property type="project" value="InterPro"/>
</dbReference>
<evidence type="ECO:0000259" key="10">
    <source>
        <dbReference type="SMART" id="SM01031"/>
    </source>
</evidence>
<dbReference type="GO" id="GO:0000111">
    <property type="term" value="C:nucleotide-excision repair factor 2 complex"/>
    <property type="evidence" value="ECO:0007669"/>
    <property type="project" value="TreeGrafter"/>
</dbReference>
<feature type="domain" description="Rad4 beta-hairpin" evidence="11">
    <location>
        <begin position="485"/>
        <end position="559"/>
    </location>
</feature>
<gene>
    <name evidence="12" type="primary">xpc</name>
</gene>
<evidence type="ECO:0000256" key="7">
    <source>
        <dbReference type="ARBA" id="ARBA00023242"/>
    </source>
</evidence>
<dbReference type="GO" id="GO:0003684">
    <property type="term" value="F:damaged DNA binding"/>
    <property type="evidence" value="ECO:0007669"/>
    <property type="project" value="InterPro"/>
</dbReference>
<dbReference type="AlphaFoldDB" id="A0A673G414"/>
<dbReference type="Pfam" id="PF10405">
    <property type="entry name" value="BHD_3"/>
    <property type="match status" value="1"/>
</dbReference>
<dbReference type="InterPro" id="IPR018326">
    <property type="entry name" value="Rad4_beta-hairpin_dom1"/>
</dbReference>
<dbReference type="InterPro" id="IPR018026">
    <property type="entry name" value="DNA_repair_Rad4-like"/>
</dbReference>
<dbReference type="NCBIfam" id="TIGR00605">
    <property type="entry name" value="rad4"/>
    <property type="match status" value="1"/>
</dbReference>
<accession>A0A673G414</accession>
<evidence type="ECO:0000256" key="8">
    <source>
        <dbReference type="SAM" id="MobiDB-lite"/>
    </source>
</evidence>
<comment type="subcellular location">
    <subcellularLocation>
        <location evidence="1">Nucleus</location>
    </subcellularLocation>
</comment>
<dbReference type="InterPro" id="IPR038765">
    <property type="entry name" value="Papain-like_cys_pep_sf"/>
</dbReference>
<feature type="region of interest" description="Disordered" evidence="8">
    <location>
        <begin position="122"/>
        <end position="260"/>
    </location>
</feature>
<evidence type="ECO:0000259" key="9">
    <source>
        <dbReference type="SMART" id="SM01030"/>
    </source>
</evidence>
<dbReference type="SMART" id="SM01032">
    <property type="entry name" value="BHD_3"/>
    <property type="match status" value="1"/>
</dbReference>